<organism evidence="16 17">
    <name type="scientific">Dimorphilus gyrociliatus</name>
    <dbReference type="NCBI Taxonomy" id="2664684"/>
    <lineage>
        <taxon>Eukaryota</taxon>
        <taxon>Metazoa</taxon>
        <taxon>Spiralia</taxon>
        <taxon>Lophotrochozoa</taxon>
        <taxon>Annelida</taxon>
        <taxon>Polychaeta</taxon>
        <taxon>Polychaeta incertae sedis</taxon>
        <taxon>Dinophilidae</taxon>
        <taxon>Dimorphilus</taxon>
    </lineage>
</organism>
<dbReference type="GO" id="GO:0008270">
    <property type="term" value="F:zinc ion binding"/>
    <property type="evidence" value="ECO:0007669"/>
    <property type="project" value="UniProtKB-KW"/>
</dbReference>
<keyword evidence="4" id="KW-0808">Transferase</keyword>
<keyword evidence="7 14" id="KW-0863">Zinc-finger</keyword>
<reference evidence="16 17" key="1">
    <citation type="submission" date="2020-08" db="EMBL/GenBank/DDBJ databases">
        <authorList>
            <person name="Hejnol A."/>
        </authorList>
    </citation>
    <scope>NUCLEOTIDE SEQUENCE [LARGE SCALE GENOMIC DNA]</scope>
</reference>
<dbReference type="PROSITE" id="PS50089">
    <property type="entry name" value="ZF_RING_2"/>
    <property type="match status" value="1"/>
</dbReference>
<dbReference type="AlphaFoldDB" id="A0A7I8VJ89"/>
<comment type="caution">
    <text evidence="16">The sequence shown here is derived from an EMBL/GenBank/DDBJ whole genome shotgun (WGS) entry which is preliminary data.</text>
</comment>
<evidence type="ECO:0000256" key="3">
    <source>
        <dbReference type="ARBA" id="ARBA00012483"/>
    </source>
</evidence>
<comment type="subcellular location">
    <subcellularLocation>
        <location evidence="2">Mitochondrion outer membrane</location>
        <topology evidence="2">Multi-pass membrane protein</topology>
    </subcellularLocation>
</comment>
<evidence type="ECO:0000256" key="13">
    <source>
        <dbReference type="ARBA" id="ARBA00023136"/>
    </source>
</evidence>
<proteinExistence type="predicted"/>
<dbReference type="EMBL" id="CAJFCJ010000006">
    <property type="protein sequence ID" value="CAD5116326.1"/>
    <property type="molecule type" value="Genomic_DNA"/>
</dbReference>
<keyword evidence="11" id="KW-1133">Transmembrane helix</keyword>
<dbReference type="GO" id="GO:0016567">
    <property type="term" value="P:protein ubiquitination"/>
    <property type="evidence" value="ECO:0007669"/>
    <property type="project" value="InterPro"/>
</dbReference>
<dbReference type="Pfam" id="PF12483">
    <property type="entry name" value="GIDE"/>
    <property type="match status" value="1"/>
</dbReference>
<keyword evidence="6" id="KW-0479">Metal-binding</keyword>
<evidence type="ECO:0000256" key="10">
    <source>
        <dbReference type="ARBA" id="ARBA00022833"/>
    </source>
</evidence>
<dbReference type="PANTHER" id="PTHR12183">
    <property type="entry name" value="MITOCHONDRIAL UBIQUITIN LIGASE ACTIVATOR OF NFKB 1"/>
    <property type="match status" value="1"/>
</dbReference>
<keyword evidence="8" id="KW-0833">Ubl conjugation pathway</keyword>
<dbReference type="GO" id="GO:0061630">
    <property type="term" value="F:ubiquitin protein ligase activity"/>
    <property type="evidence" value="ECO:0007669"/>
    <property type="project" value="UniProtKB-EC"/>
</dbReference>
<evidence type="ECO:0000259" key="15">
    <source>
        <dbReference type="PROSITE" id="PS50089"/>
    </source>
</evidence>
<evidence type="ECO:0000256" key="7">
    <source>
        <dbReference type="ARBA" id="ARBA00022771"/>
    </source>
</evidence>
<feature type="domain" description="RING-type" evidence="15">
    <location>
        <begin position="293"/>
        <end position="331"/>
    </location>
</feature>
<dbReference type="Gene3D" id="3.30.40.10">
    <property type="entry name" value="Zinc/RING finger domain, C3HC4 (zinc finger)"/>
    <property type="match status" value="1"/>
</dbReference>
<dbReference type="SMART" id="SM00184">
    <property type="entry name" value="RING"/>
    <property type="match status" value="1"/>
</dbReference>
<evidence type="ECO:0000313" key="17">
    <source>
        <dbReference type="Proteomes" id="UP000549394"/>
    </source>
</evidence>
<dbReference type="SUPFAM" id="SSF57850">
    <property type="entry name" value="RING/U-box"/>
    <property type="match status" value="1"/>
</dbReference>
<evidence type="ECO:0000256" key="6">
    <source>
        <dbReference type="ARBA" id="ARBA00022723"/>
    </source>
</evidence>
<dbReference type="InterPro" id="IPR022170">
    <property type="entry name" value="MUL1-like"/>
</dbReference>
<evidence type="ECO:0000313" key="16">
    <source>
        <dbReference type="EMBL" id="CAD5116326.1"/>
    </source>
</evidence>
<dbReference type="InterPro" id="IPR013083">
    <property type="entry name" value="Znf_RING/FYVE/PHD"/>
</dbReference>
<gene>
    <name evidence="16" type="ORF">DGYR_LOCUS4963</name>
</gene>
<comment type="catalytic activity">
    <reaction evidence="1">
        <text>S-ubiquitinyl-[E2 ubiquitin-conjugating enzyme]-L-cysteine + [acceptor protein]-L-lysine = [E2 ubiquitin-conjugating enzyme]-L-cysteine + N(6)-ubiquitinyl-[acceptor protein]-L-lysine.</text>
        <dbReference type="EC" id="2.3.2.27"/>
    </reaction>
</comment>
<evidence type="ECO:0000256" key="12">
    <source>
        <dbReference type="ARBA" id="ARBA00023128"/>
    </source>
</evidence>
<keyword evidence="12" id="KW-0496">Mitochondrion</keyword>
<keyword evidence="17" id="KW-1185">Reference proteome</keyword>
<sequence length="343" mass="38618">MLPDCKAELYIALADGLVFLCSSLGFWSSKKKYSQLKETEDFVADESLTKKLLETDNATIKLVSVSGTVRALEPPLKSLYHPEIQGVIRNSLKREHKTQKIQGYWSDRTSTLQDKTEFCKFGLSSGTEAHIVVEDAFRVDDLKGVLRQTYDNFIRPADTGFFDKVLSRFHGEVSKGYQETESMLPLNSALVVIGKASLSPDGKKAILSPPDNFPFIFTQSSKEQIVQEYSFWKGFWKATMVISAIVLTGVAISAGKKYYRYWKEHREAEDLRKQAFELRKRRPDQSVAADNSCTVCLSNPRDLIILECGHVCICVECYEALPSPKLCPVCRSSIARVALVYNP</sequence>
<evidence type="ECO:0000256" key="8">
    <source>
        <dbReference type="ARBA" id="ARBA00022786"/>
    </source>
</evidence>
<keyword evidence="13" id="KW-0472">Membrane</keyword>
<dbReference type="Pfam" id="PF13920">
    <property type="entry name" value="zf-C3HC4_3"/>
    <property type="match status" value="1"/>
</dbReference>
<dbReference type="InterPro" id="IPR001841">
    <property type="entry name" value="Znf_RING"/>
</dbReference>
<evidence type="ECO:0000256" key="1">
    <source>
        <dbReference type="ARBA" id="ARBA00000900"/>
    </source>
</evidence>
<dbReference type="InterPro" id="IPR051652">
    <property type="entry name" value="MDM2_MDM4_MUL1"/>
</dbReference>
<keyword evidence="5" id="KW-0812">Transmembrane</keyword>
<dbReference type="GO" id="GO:0005741">
    <property type="term" value="C:mitochondrial outer membrane"/>
    <property type="evidence" value="ECO:0007669"/>
    <property type="project" value="UniProtKB-SubCell"/>
</dbReference>
<dbReference type="Proteomes" id="UP000549394">
    <property type="component" value="Unassembled WGS sequence"/>
</dbReference>
<evidence type="ECO:0000256" key="5">
    <source>
        <dbReference type="ARBA" id="ARBA00022692"/>
    </source>
</evidence>
<dbReference type="PANTHER" id="PTHR12183:SF37">
    <property type="entry name" value="PROTEIN MDM4"/>
    <property type="match status" value="1"/>
</dbReference>
<evidence type="ECO:0000256" key="11">
    <source>
        <dbReference type="ARBA" id="ARBA00022989"/>
    </source>
</evidence>
<evidence type="ECO:0000256" key="14">
    <source>
        <dbReference type="PROSITE-ProRule" id="PRU00175"/>
    </source>
</evidence>
<accession>A0A7I8VJ89</accession>
<dbReference type="CDD" id="cd16648">
    <property type="entry name" value="mRING-HC-C3HC5_MAPL"/>
    <property type="match status" value="1"/>
</dbReference>
<dbReference type="EC" id="2.3.2.27" evidence="3"/>
<name>A0A7I8VJ89_9ANNE</name>
<protein>
    <recommendedName>
        <fullName evidence="3">RING-type E3 ubiquitin transferase</fullName>
        <ecNumber evidence="3">2.3.2.27</ecNumber>
    </recommendedName>
</protein>
<evidence type="ECO:0000256" key="9">
    <source>
        <dbReference type="ARBA" id="ARBA00022787"/>
    </source>
</evidence>
<evidence type="ECO:0000256" key="2">
    <source>
        <dbReference type="ARBA" id="ARBA00004374"/>
    </source>
</evidence>
<evidence type="ECO:0000256" key="4">
    <source>
        <dbReference type="ARBA" id="ARBA00022679"/>
    </source>
</evidence>
<keyword evidence="10" id="KW-0862">Zinc</keyword>
<dbReference type="OrthoDB" id="66726at2759"/>
<keyword evidence="9" id="KW-1000">Mitochondrion outer membrane</keyword>